<dbReference type="Proteomes" id="UP000229740">
    <property type="component" value="Unassembled WGS sequence"/>
</dbReference>
<dbReference type="Pfam" id="PF01116">
    <property type="entry name" value="F_bP_aldolase"/>
    <property type="match status" value="1"/>
</dbReference>
<comment type="caution">
    <text evidence="1">The sequence shown here is derived from an EMBL/GenBank/DDBJ whole genome shotgun (WGS) entry which is preliminary data.</text>
</comment>
<gene>
    <name evidence="1" type="ORF">CSB45_08035</name>
</gene>
<dbReference type="SUPFAM" id="SSF51569">
    <property type="entry name" value="Aldolase"/>
    <property type="match status" value="1"/>
</dbReference>
<protein>
    <submittedName>
        <fullName evidence="1">Uncharacterized protein</fullName>
    </submittedName>
</protein>
<sequence length="58" mass="6583">MSYVNLREMLSTATQQHYAVRAFNIVDPMSIQAAEARRSPVIIQTSVKMGCWQPQEQA</sequence>
<accession>A0A2G6E4Z6</accession>
<evidence type="ECO:0000313" key="2">
    <source>
        <dbReference type="Proteomes" id="UP000229740"/>
    </source>
</evidence>
<reference evidence="1 2" key="1">
    <citation type="submission" date="2017-10" db="EMBL/GenBank/DDBJ databases">
        <title>Novel microbial diversity and functional potential in the marine mammal oral microbiome.</title>
        <authorList>
            <person name="Dudek N.K."/>
            <person name="Sun C.L."/>
            <person name="Burstein D."/>
            <person name="Kantor R.S."/>
            <person name="Aliaga Goltsman D.S."/>
            <person name="Bik E.M."/>
            <person name="Thomas B.C."/>
            <person name="Banfield J.F."/>
            <person name="Relman D.A."/>
        </authorList>
    </citation>
    <scope>NUCLEOTIDE SEQUENCE [LARGE SCALE GENOMIC DNA]</scope>
    <source>
        <strain evidence="1">DOLZORAL124_49_17</strain>
    </source>
</reference>
<dbReference type="AlphaFoldDB" id="A0A2G6E4Z6"/>
<name>A0A2G6E4Z6_9BACT</name>
<dbReference type="GO" id="GO:0005975">
    <property type="term" value="P:carbohydrate metabolic process"/>
    <property type="evidence" value="ECO:0007669"/>
    <property type="project" value="InterPro"/>
</dbReference>
<dbReference type="GO" id="GO:0016832">
    <property type="term" value="F:aldehyde-lyase activity"/>
    <property type="evidence" value="ECO:0007669"/>
    <property type="project" value="InterPro"/>
</dbReference>
<proteinExistence type="predicted"/>
<evidence type="ECO:0000313" key="1">
    <source>
        <dbReference type="EMBL" id="PID57170.1"/>
    </source>
</evidence>
<dbReference type="InterPro" id="IPR000771">
    <property type="entry name" value="FBA_II"/>
</dbReference>
<dbReference type="InterPro" id="IPR013785">
    <property type="entry name" value="Aldolase_TIM"/>
</dbReference>
<dbReference type="GO" id="GO:0008270">
    <property type="term" value="F:zinc ion binding"/>
    <property type="evidence" value="ECO:0007669"/>
    <property type="project" value="InterPro"/>
</dbReference>
<dbReference type="Gene3D" id="3.20.20.70">
    <property type="entry name" value="Aldolase class I"/>
    <property type="match status" value="1"/>
</dbReference>
<organism evidence="1 2">
    <name type="scientific">candidate division KSB3 bacterium</name>
    <dbReference type="NCBI Taxonomy" id="2044937"/>
    <lineage>
        <taxon>Bacteria</taxon>
        <taxon>candidate division KSB3</taxon>
    </lineage>
</organism>
<dbReference type="EMBL" id="PDPS01000028">
    <property type="protein sequence ID" value="PID57170.1"/>
    <property type="molecule type" value="Genomic_DNA"/>
</dbReference>